<protein>
    <submittedName>
        <fullName evidence="2">Uncharacterized protein</fullName>
    </submittedName>
</protein>
<dbReference type="RefSeq" id="WP_263607495.1">
    <property type="nucleotide sequence ID" value="NZ_JAOVQM010000001.1"/>
</dbReference>
<reference evidence="2" key="1">
    <citation type="submission" date="2022-09" db="EMBL/GenBank/DDBJ databases">
        <title>Novel Mycoplasma species identified in domestic and wild animals.</title>
        <authorList>
            <person name="Volokhov D.V."/>
            <person name="Furtak V.A."/>
            <person name="Zagorodnyaya T.A."/>
        </authorList>
    </citation>
    <scope>NUCLEOTIDE SEQUENCE</scope>
    <source>
        <strain evidence="2">Oakley</strain>
    </source>
</reference>
<evidence type="ECO:0000313" key="2">
    <source>
        <dbReference type="EMBL" id="MCV2231383.1"/>
    </source>
</evidence>
<feature type="transmembrane region" description="Helical" evidence="1">
    <location>
        <begin position="7"/>
        <end position="31"/>
    </location>
</feature>
<organism evidence="2 3">
    <name type="scientific">Paracholeplasma manati</name>
    <dbReference type="NCBI Taxonomy" id="591373"/>
    <lineage>
        <taxon>Bacteria</taxon>
        <taxon>Bacillati</taxon>
        <taxon>Mycoplasmatota</taxon>
        <taxon>Mollicutes</taxon>
        <taxon>Acholeplasmatales</taxon>
        <taxon>Acholeplasmataceae</taxon>
        <taxon>Paracholeplasma</taxon>
    </lineage>
</organism>
<keyword evidence="1" id="KW-0812">Transmembrane</keyword>
<dbReference type="EMBL" id="JAOVQM010000001">
    <property type="protein sequence ID" value="MCV2231383.1"/>
    <property type="molecule type" value="Genomic_DNA"/>
</dbReference>
<name>A0ABT2Y3S1_9MOLU</name>
<keyword evidence="1" id="KW-1133">Transmembrane helix</keyword>
<evidence type="ECO:0000313" key="3">
    <source>
        <dbReference type="Proteomes" id="UP001177160"/>
    </source>
</evidence>
<proteinExistence type="predicted"/>
<dbReference type="Proteomes" id="UP001177160">
    <property type="component" value="Unassembled WGS sequence"/>
</dbReference>
<evidence type="ECO:0000256" key="1">
    <source>
        <dbReference type="SAM" id="Phobius"/>
    </source>
</evidence>
<keyword evidence="1" id="KW-0472">Membrane</keyword>
<accession>A0ABT2Y3S1</accession>
<comment type="caution">
    <text evidence="2">The sequence shown here is derived from an EMBL/GenBank/DDBJ whole genome shotgun (WGS) entry which is preliminary data.</text>
</comment>
<keyword evidence="3" id="KW-1185">Reference proteome</keyword>
<gene>
    <name evidence="2" type="ORF">N7548_00900</name>
</gene>
<sequence length="469" mass="52272">MKFLYKLVLRITIVLLVLALIFIVLPLALLYKKTTAPIDQYVASSETAFYTELDSELSTLITDTNADSITLSVTEAYLNRVIQKALSKDNPKYLNPSDEGEMAHDYMMVFGGSVGLKGLWTTISDDQIKITAGADFVMGGSVLYQTGFEIIFDIVLSENDEYYLKVDKIQMGSMRLPLKQSYQLTNFIVNQVTSKSLNELVADYMNFGDFDAEAFSFTVGETELTDFLYDIDPTFAALLKIIYKESLLVMDISDTGFDIALDLGAFRRLNTDLDAPVFTKWENDLDKAAFMASLATQAATNAFLNPTDPRMDLTEADVNAILDYTLGDKVQFDFPIKFKLNGNDIEYKFSSTNLFVRMQGDVLSIHLKMSLTKVGMAGAFDMQFNLRGNISMNANGDMVLTILDSNIGEIDLDQATLASLIAIFHEDLMVGNTIVIPKEKINEMFQGSGIVINNSYVINGELRLHFGLE</sequence>